<dbReference type="STRING" id="67767.A0A0J7L438"/>
<name>A0A0J7L438_LASNI</name>
<gene>
    <name evidence="2" type="ORF">RF55_2353</name>
</gene>
<dbReference type="InterPro" id="IPR050865">
    <property type="entry name" value="BEACH_Domain"/>
</dbReference>
<dbReference type="PANTHER" id="PTHR13743:SF123">
    <property type="entry name" value="PROTEIN FAN"/>
    <property type="match status" value="1"/>
</dbReference>
<dbReference type="Proteomes" id="UP000036403">
    <property type="component" value="Unassembled WGS sequence"/>
</dbReference>
<feature type="region of interest" description="Disordered" evidence="1">
    <location>
        <begin position="786"/>
        <end position="810"/>
    </location>
</feature>
<dbReference type="OrthoDB" id="26681at2759"/>
<evidence type="ECO:0000256" key="1">
    <source>
        <dbReference type="SAM" id="MobiDB-lite"/>
    </source>
</evidence>
<feature type="compositionally biased region" description="Basic and acidic residues" evidence="1">
    <location>
        <begin position="786"/>
        <end position="806"/>
    </location>
</feature>
<evidence type="ECO:0000313" key="2">
    <source>
        <dbReference type="EMBL" id="KMQ97323.1"/>
    </source>
</evidence>
<comment type="caution">
    <text evidence="2">The sequence shown here is derived from an EMBL/GenBank/DDBJ whole genome shotgun (WGS) entry which is preliminary data.</text>
</comment>
<proteinExistence type="predicted"/>
<protein>
    <submittedName>
        <fullName evidence="2">Lysosomal-trafficking regulator-like protein</fullName>
    </submittedName>
</protein>
<dbReference type="PANTHER" id="PTHR13743">
    <property type="entry name" value="BEIGE/BEACH-RELATED"/>
    <property type="match status" value="1"/>
</dbReference>
<evidence type="ECO:0000313" key="3">
    <source>
        <dbReference type="Proteomes" id="UP000036403"/>
    </source>
</evidence>
<accession>A0A0J7L438</accession>
<dbReference type="PaxDb" id="67767-A0A0J7L438"/>
<keyword evidence="3" id="KW-1185">Reference proteome</keyword>
<reference evidence="2 3" key="1">
    <citation type="submission" date="2015-04" db="EMBL/GenBank/DDBJ databases">
        <title>Lasius niger genome sequencing.</title>
        <authorList>
            <person name="Konorov E.A."/>
            <person name="Nikitin M.A."/>
            <person name="Kirill M.V."/>
            <person name="Chang P."/>
        </authorList>
    </citation>
    <scope>NUCLEOTIDE SEQUENCE [LARGE SCALE GENOMIC DNA]</scope>
    <source>
        <tissue evidence="2">Whole</tissue>
    </source>
</reference>
<feature type="region of interest" description="Disordered" evidence="1">
    <location>
        <begin position="178"/>
        <end position="198"/>
    </location>
</feature>
<feature type="compositionally biased region" description="Polar residues" evidence="1">
    <location>
        <begin position="189"/>
        <end position="198"/>
    </location>
</feature>
<feature type="region of interest" description="Disordered" evidence="1">
    <location>
        <begin position="142"/>
        <end position="164"/>
    </location>
</feature>
<organism evidence="2 3">
    <name type="scientific">Lasius niger</name>
    <name type="common">Black garden ant</name>
    <dbReference type="NCBI Taxonomy" id="67767"/>
    <lineage>
        <taxon>Eukaryota</taxon>
        <taxon>Metazoa</taxon>
        <taxon>Ecdysozoa</taxon>
        <taxon>Arthropoda</taxon>
        <taxon>Hexapoda</taxon>
        <taxon>Insecta</taxon>
        <taxon>Pterygota</taxon>
        <taxon>Neoptera</taxon>
        <taxon>Endopterygota</taxon>
        <taxon>Hymenoptera</taxon>
        <taxon>Apocrita</taxon>
        <taxon>Aculeata</taxon>
        <taxon>Formicoidea</taxon>
        <taxon>Formicidae</taxon>
        <taxon>Formicinae</taxon>
        <taxon>Lasius</taxon>
        <taxon>Lasius</taxon>
    </lineage>
</organism>
<sequence length="1778" mass="198340">MNGNMNSTSVGGGGVSTLVACELLSDVHELCGKRNNGSELVSLQKYLVQDRGWRYLALLHLLGVRGLSCGRELVTLLVALYPVAFQERTANSRANLPTASQKSDGESIVGSTRNQYVKFYCNDNIVDTIDIVLHAKRKTTKGFSHESEAPSRGRTARRRSVTDVAKCRQSINNKQIKTSSILKSRRNTPENATSSESELLTDGIDPARSLTLKIRLNPMDFEYFTSIVRSDEEQKWQAELYELPPRPVRKTPRDYIDQRIQDVLNAKISNFEISLLIIQLLQGLRDYDTPAEQTPAVQVLKFALDTLWSLQFGIDGNNLSGTECVTLKAAAARLMLTALERALRADEPTTAVIHNGLLPMTLRLLEDACGKPVNVLEPEEGSLLQEFIFATIYGIVTFLYCLLHQRGGNVDKLSDFLELFRLFIESQDGKLVERTIFAIVDLPSVDATKSIIRAKKIIDMIGALISGLKRVRRDLSHATQCHRTKHRSCIDNIQSYHHSDVLGVPYSQSIVDVADKQMCCISSLFATLTSLLKKSDLFASELQVRLIRITTAAGTCCCFPPKILISSVVAFLKKRDFSTYAPAVAFLERIFFKELGAYPVTDACSTCVRPANYSWDFLEMYVDLLCPSDPKLCYVVMAHLLQVTSGSRFHVREQLLLKVFYPAFLRAKRCYTIDNGDVTAKFLLQSCMSVMSCLIVNAQMCERFMEINGLREILPLMANATFTRSVYALLEVTVTIEIWKMRGEKFDSLESIEMPVATRCLFESLDKETNELLNCLRCFEKPRMEEKADQRGENRDTSDTRSDNQKVDLSPVKNFKTDETTIKSLEDTTTLPQLPESDIHREQLENKTDIVVISNSFEKLYTLIEQVIEMCDDANVSFERLSLYQASVAWRAAAGVALCSPKFRTEFSAHPVFRKSLRLFRLLTVGIATDSIEDTGKSAHKLFEALITCCLISPLYDCDIVMELRKTLMNTGMKLGRGIAVIVDAVLKVSMLKPAQENSIPQQPRPRLPTLSLENPPDYSAEDSSTGEYVTADDGYEADVEVPEKSSNNNVSKKSSPLGLVVESRGHANAHPALCSLAIDLLIHFSEQGLDLERGSIITGGLRRIAGTCRESASSCAALAASGTIMRILNGFKNVLTNNDPRYREPLYHLVLVARPQPNFILSFPVHSDLITSSKTEQHKNLEKAENLVKNFRKKHLAAGICSPWSVHATCLPVGPELAWPVWLHGCSASMWLRVERGMPIGGRATAYNASPLFDSDSESLSDWGILSDNWNREEKLDLISDLFLGSSVIADSVSPPTPTSIIHLMSIGFESLVLEMWLDLKSDKLILRLTRPDDKMNRTISETSISDMLPSGHWHHLTLNFKDTVLNKRSAVVEVTLWVDGWKEVNAQLPFDGLLIRKPGTTCILLGQIGSSSIGAWYLGNLMVFRCPVFTKERALYLASLGPNYTNLADCILSTVKPDFAPLIASGALNDGIREVKYEGGKFDSSRRKSYGGTYLRHAVESVVSESKIDWDAVMDATNSHLGELQDNLLLSYEAQNPNIVHLYPQAITNPAGFRIISAPEHRVSQQPPLSIPPIVSTYLENQQYRGLIPAAILVGGVPVFLYLFARVVELNSTEEEQALALSTVLHLVRSDSELLNQYRSDGGTLLILRVLESSRCHAGRHILKAMLDAACDSSIIIRDIGSGNHPVSQNCETVITDPELIKAAFTAWRAWAKYDTLNLLLQTLLLLLRDQHSHREFNASQLNRVGIVDTILTLCKEHFMYEINEEGDKNESEKKR</sequence>
<feature type="region of interest" description="Disordered" evidence="1">
    <location>
        <begin position="996"/>
        <end position="1028"/>
    </location>
</feature>
<dbReference type="EMBL" id="LBMM01000872">
    <property type="protein sequence ID" value="KMQ97323.1"/>
    <property type="molecule type" value="Genomic_DNA"/>
</dbReference>